<evidence type="ECO:0000256" key="1">
    <source>
        <dbReference type="ARBA" id="ARBA00004123"/>
    </source>
</evidence>
<dbReference type="InterPro" id="IPR006590">
    <property type="entry name" value="RNA_pol_Rpb4/RPC9_core"/>
</dbReference>
<dbReference type="Proteomes" id="UP000271241">
    <property type="component" value="Unassembled WGS sequence"/>
</dbReference>
<evidence type="ECO:0000256" key="6">
    <source>
        <dbReference type="ARBA" id="ARBA00022478"/>
    </source>
</evidence>
<keyword evidence="17" id="KW-1185">Reference proteome</keyword>
<dbReference type="EMBL" id="KZ992772">
    <property type="protein sequence ID" value="RKP07070.1"/>
    <property type="molecule type" value="Genomic_DNA"/>
</dbReference>
<keyword evidence="9" id="KW-0539">Nucleus</keyword>
<dbReference type="PANTHER" id="PTHR15561">
    <property type="entry name" value="CALCITONIN GENE-RELATED PEPTIDE-RECEPTOR COMPONENT PROTEIN"/>
    <property type="match status" value="1"/>
</dbReference>
<evidence type="ECO:0000259" key="14">
    <source>
        <dbReference type="SMART" id="SM00657"/>
    </source>
</evidence>
<comment type="subcellular location">
    <subcellularLocation>
        <location evidence="2">Cell membrane</location>
        <topology evidence="2">Peripheral membrane protein</topology>
        <orientation evidence="2">Cytoplasmic side</orientation>
    </subcellularLocation>
    <subcellularLocation>
        <location evidence="1">Nucleus</location>
    </subcellularLocation>
</comment>
<dbReference type="InterPro" id="IPR038324">
    <property type="entry name" value="Rpb4/RPC9_sf"/>
</dbReference>
<evidence type="ECO:0000313" key="17">
    <source>
        <dbReference type="Proteomes" id="UP000271241"/>
    </source>
</evidence>
<organism evidence="16 17">
    <name type="scientific">Thamnocephalis sphaerospora</name>
    <dbReference type="NCBI Taxonomy" id="78915"/>
    <lineage>
        <taxon>Eukaryota</taxon>
        <taxon>Fungi</taxon>
        <taxon>Fungi incertae sedis</taxon>
        <taxon>Zoopagomycota</taxon>
        <taxon>Zoopagomycotina</taxon>
        <taxon>Zoopagomycetes</taxon>
        <taxon>Zoopagales</taxon>
        <taxon>Sigmoideomycetaceae</taxon>
        <taxon>Thamnocephalis</taxon>
    </lineage>
</organism>
<evidence type="ECO:0000256" key="12">
    <source>
        <dbReference type="ARBA" id="ARBA00045808"/>
    </source>
</evidence>
<evidence type="ECO:0000313" key="16">
    <source>
        <dbReference type="EMBL" id="RKP07070.1"/>
    </source>
</evidence>
<proteinExistence type="inferred from homology"/>
<dbReference type="EMBL" id="KZ992847">
    <property type="protein sequence ID" value="RKP06630.1"/>
    <property type="molecule type" value="Genomic_DNA"/>
</dbReference>
<evidence type="ECO:0000256" key="13">
    <source>
        <dbReference type="ARBA" id="ARBA00073026"/>
    </source>
</evidence>
<comment type="function">
    <text evidence="12">DNA-dependent RNA polymerase catalyzes the transcription of DNA into RNA using the four ribonucleoside triphosphates as substrates. Specific peripheric component of RNA polymerase III (Pol III) which synthesizes small non-coding RNAs including 5S rRNA, snRNAs, tRNAs and miRNAs from at least 500 distinct genomic loci. With POLR3H/RPC8 forms a mobile stalk that protrudes from Pol III core and functions primarily in transcription initiation. Pol III plays a key role in sensing and limiting infection by intracellular bacteria and DNA viruses. Acts as nuclear and cytosolic DNA sensor involved in innate immune response. Can sense non-self dsDNA that serves as template for transcription into dsRNA. The non-self RNA polymerase III transcripts, such as Epstein-Barr virus-encoded RNAs (EBERs) induce type I interferon and NF-kappa-B through the RIG-I pathway.</text>
</comment>
<reference evidence="17" key="1">
    <citation type="journal article" date="2018" name="Nat. Microbiol.">
        <title>Leveraging single-cell genomics to expand the fungal tree of life.</title>
        <authorList>
            <person name="Ahrendt S.R."/>
            <person name="Quandt C.A."/>
            <person name="Ciobanu D."/>
            <person name="Clum A."/>
            <person name="Salamov A."/>
            <person name="Andreopoulos B."/>
            <person name="Cheng J.F."/>
            <person name="Woyke T."/>
            <person name="Pelin A."/>
            <person name="Henrissat B."/>
            <person name="Reynolds N.K."/>
            <person name="Benny G.L."/>
            <person name="Smith M.E."/>
            <person name="James T.Y."/>
            <person name="Grigoriev I.V."/>
        </authorList>
    </citation>
    <scope>NUCLEOTIDE SEQUENCE [LARGE SCALE GENOMIC DNA]</scope>
    <source>
        <strain evidence="17">RSA 1356</strain>
    </source>
</reference>
<evidence type="ECO:0000256" key="7">
    <source>
        <dbReference type="ARBA" id="ARBA00023136"/>
    </source>
</evidence>
<keyword evidence="5" id="KW-1003">Cell membrane</keyword>
<dbReference type="SUPFAM" id="SSF47819">
    <property type="entry name" value="HRDC-like"/>
    <property type="match status" value="1"/>
</dbReference>
<dbReference type="InterPro" id="IPR038846">
    <property type="entry name" value="RPC9"/>
</dbReference>
<evidence type="ECO:0000256" key="3">
    <source>
        <dbReference type="ARBA" id="ARBA00006898"/>
    </source>
</evidence>
<feature type="domain" description="RNA polymerase Rpb4/RPC9 core" evidence="14">
    <location>
        <begin position="1"/>
        <end position="128"/>
    </location>
</feature>
<evidence type="ECO:0000256" key="11">
    <source>
        <dbReference type="ARBA" id="ARBA00044007"/>
    </source>
</evidence>
<evidence type="ECO:0000256" key="5">
    <source>
        <dbReference type="ARBA" id="ARBA00022475"/>
    </source>
</evidence>
<gene>
    <name evidence="15" type="ORF">THASP1DRAFT_4955</name>
    <name evidence="16" type="ORF">THASP1DRAFT_7546</name>
</gene>
<dbReference type="Gene3D" id="1.20.1250.40">
    <property type="match status" value="1"/>
</dbReference>
<keyword evidence="7" id="KW-0472">Membrane</keyword>
<dbReference type="AlphaFoldDB" id="A0A4P9XP86"/>
<protein>
    <recommendedName>
        <fullName evidence="4">DNA-directed RNA polymerase III subunit RPC9</fullName>
    </recommendedName>
    <alternativeName>
        <fullName evidence="13">DNA-directed RNA polymerase III subunit rpc9</fullName>
    </alternativeName>
</protein>
<dbReference type="GO" id="GO:0005666">
    <property type="term" value="C:RNA polymerase III complex"/>
    <property type="evidence" value="ECO:0007669"/>
    <property type="project" value="InterPro"/>
</dbReference>
<comment type="subunit">
    <text evidence="11">Component of the RNA polymerase III complex consisting of 17 subunits: a ten-subunit horseshoe-shaped catalytic core composed of POLR3A/RPC1, POLR3B/RPC2, POLR1C/RPAC1, POLR1D/RPAC2, POLR3K/RPC10, POLR2E/RPABC1, POLR2F/RPABC2, POLR2H/RPABC3, POLR2K/RPABC4 and POLR2L/RPABC5; a mobile stalk composed of two subunits POLR3H/RPC8 and CRCP/RPC9, protruding from the core and functioning primarily in transcription initiation; and additional subunits homologous to general transcription factors of the RNA polymerase II machinery, POLR3C/RPC3-POLR3F/RPC6-POLR3G/RPC7 heterotrimer required for transcription initiation and POLR3D/RPC4-POLR3E/RPC5 heterodimer involved in both transcription initiation and termination.</text>
</comment>
<evidence type="ECO:0000313" key="15">
    <source>
        <dbReference type="EMBL" id="RKP06630.1"/>
    </source>
</evidence>
<dbReference type="PANTHER" id="PTHR15561:SF0">
    <property type="entry name" value="DNA-DIRECTED RNA POLYMERASE III SUBUNIT RPC9"/>
    <property type="match status" value="1"/>
</dbReference>
<comment type="function">
    <text evidence="10">Accessory protein for the calcitonin gene-related peptide (CGRP) receptor. It modulates CGRP responsiveness in a variety of tissues.</text>
</comment>
<dbReference type="SMART" id="SM00657">
    <property type="entry name" value="RPOL4c"/>
    <property type="match status" value="1"/>
</dbReference>
<keyword evidence="6" id="KW-0240">DNA-directed RNA polymerase</keyword>
<dbReference type="STRING" id="78915.A0A4P9XP86"/>
<evidence type="ECO:0000256" key="8">
    <source>
        <dbReference type="ARBA" id="ARBA00023163"/>
    </source>
</evidence>
<name>A0A4P9XP86_9FUNG</name>
<dbReference type="GO" id="GO:0005886">
    <property type="term" value="C:plasma membrane"/>
    <property type="evidence" value="ECO:0007669"/>
    <property type="project" value="UniProtKB-SubCell"/>
</dbReference>
<accession>A0A4P9XP86</accession>
<evidence type="ECO:0000256" key="10">
    <source>
        <dbReference type="ARBA" id="ARBA00043924"/>
    </source>
</evidence>
<dbReference type="GO" id="GO:0000166">
    <property type="term" value="F:nucleotide binding"/>
    <property type="evidence" value="ECO:0007669"/>
    <property type="project" value="InterPro"/>
</dbReference>
<dbReference type="OrthoDB" id="1746530at2759"/>
<evidence type="ECO:0000256" key="4">
    <source>
        <dbReference type="ARBA" id="ARBA00016672"/>
    </source>
</evidence>
<evidence type="ECO:0000256" key="2">
    <source>
        <dbReference type="ARBA" id="ARBA00004413"/>
    </source>
</evidence>
<feature type="non-terminal residue" evidence="16">
    <location>
        <position position="130"/>
    </location>
</feature>
<keyword evidence="8" id="KW-0804">Transcription</keyword>
<dbReference type="InterPro" id="IPR010997">
    <property type="entry name" value="HRDC-like_sf"/>
</dbReference>
<dbReference type="FunFam" id="1.20.1250.40:FF:000002">
    <property type="entry name" value="DNA-directed RNA polymerase III subunit RPC9"/>
    <property type="match status" value="1"/>
</dbReference>
<reference evidence="16" key="2">
    <citation type="submission" date="2018-07" db="EMBL/GenBank/DDBJ databases">
        <title>Leveraging single-cell genomics to expand the Fungal Tree of Life.</title>
        <authorList>
            <consortium name="DOE Joint Genome Institute"/>
            <person name="Ahrendt S.R."/>
            <person name="Quandt C.A."/>
            <person name="Ciobanu D."/>
            <person name="Clum A."/>
            <person name="Salamov A."/>
            <person name="Andreopoulos B."/>
            <person name="Cheng J.-F."/>
            <person name="Woyke T."/>
            <person name="Pelin A."/>
            <person name="Henrissat B."/>
            <person name="Reynolds N."/>
            <person name="Benny G.L."/>
            <person name="Smith M.E."/>
            <person name="James T.Y."/>
            <person name="Grigoriev I.V."/>
        </authorList>
    </citation>
    <scope>NUCLEOTIDE SEQUENCE</scope>
    <source>
        <strain evidence="16">RSA 1356</strain>
    </source>
</reference>
<dbReference type="GO" id="GO:0006384">
    <property type="term" value="P:transcription initiation at RNA polymerase III promoter"/>
    <property type="evidence" value="ECO:0007669"/>
    <property type="project" value="InterPro"/>
</dbReference>
<evidence type="ECO:0000256" key="9">
    <source>
        <dbReference type="ARBA" id="ARBA00023242"/>
    </source>
</evidence>
<sequence>MEIVEGRVALLSNYEVLAVLRDQQQVRGDAGTTIASNRTAENVKTVEFETLSYLNDSPCATQTPEQVAELMSALSQFALTKAERLQILNLRPRQAVEIHMLIEECDERFEMNTLEAMLELVRKHLPRDDD</sequence>
<comment type="similarity">
    <text evidence="3">Belongs to the eukaryotic RPC9 RNA polymerase subunit family.</text>
</comment>
<dbReference type="InterPro" id="IPR005574">
    <property type="entry name" value="Rpb4/RPC9"/>
</dbReference>
<dbReference type="Pfam" id="PF03874">
    <property type="entry name" value="RNA_pol_Rpb4"/>
    <property type="match status" value="1"/>
</dbReference>